<dbReference type="AlphaFoldDB" id="A0A5M3VZV5"/>
<organism evidence="1 2">
    <name type="scientific">Acrocarpospora corrugata</name>
    <dbReference type="NCBI Taxonomy" id="35763"/>
    <lineage>
        <taxon>Bacteria</taxon>
        <taxon>Bacillati</taxon>
        <taxon>Actinomycetota</taxon>
        <taxon>Actinomycetes</taxon>
        <taxon>Streptosporangiales</taxon>
        <taxon>Streptosporangiaceae</taxon>
        <taxon>Acrocarpospora</taxon>
    </lineage>
</organism>
<name>A0A5M3VZV5_9ACTN</name>
<proteinExistence type="predicted"/>
<dbReference type="EMBL" id="BLAD01000044">
    <property type="protein sequence ID" value="GES00371.1"/>
    <property type="molecule type" value="Genomic_DNA"/>
</dbReference>
<sequence length="88" mass="9582">MSDAKRRITITVDPAAADYAEQLVQAGREQSVSAAFNAALLARRRRELHGLAMLRERAALADPARVARIRAHVDKQARDSGFQVAAGE</sequence>
<gene>
    <name evidence="1" type="ORF">Acor_24350</name>
</gene>
<accession>A0A5M3VZV5</accession>
<evidence type="ECO:0000313" key="2">
    <source>
        <dbReference type="Proteomes" id="UP000334990"/>
    </source>
</evidence>
<dbReference type="Proteomes" id="UP000334990">
    <property type="component" value="Unassembled WGS sequence"/>
</dbReference>
<keyword evidence="2" id="KW-1185">Reference proteome</keyword>
<protein>
    <submittedName>
        <fullName evidence="1">Uncharacterized protein</fullName>
    </submittedName>
</protein>
<dbReference type="RefSeq" id="WP_155336712.1">
    <property type="nucleotide sequence ID" value="NZ_BAAABN010000033.1"/>
</dbReference>
<dbReference type="OrthoDB" id="3543931at2"/>
<evidence type="ECO:0000313" key="1">
    <source>
        <dbReference type="EMBL" id="GES00371.1"/>
    </source>
</evidence>
<comment type="caution">
    <text evidence="1">The sequence shown here is derived from an EMBL/GenBank/DDBJ whole genome shotgun (WGS) entry which is preliminary data.</text>
</comment>
<reference evidence="1 2" key="1">
    <citation type="submission" date="2019-10" db="EMBL/GenBank/DDBJ databases">
        <title>Whole genome shotgun sequence of Acrocarpospora corrugata NBRC 13972.</title>
        <authorList>
            <person name="Ichikawa N."/>
            <person name="Kimura A."/>
            <person name="Kitahashi Y."/>
            <person name="Komaki H."/>
            <person name="Oguchi A."/>
        </authorList>
    </citation>
    <scope>NUCLEOTIDE SEQUENCE [LARGE SCALE GENOMIC DNA]</scope>
    <source>
        <strain evidence="1 2">NBRC 13972</strain>
    </source>
</reference>